<dbReference type="InterPro" id="IPR029026">
    <property type="entry name" value="tRNA_m1G_MTases_N"/>
</dbReference>
<keyword evidence="5" id="KW-0963">Cytoplasm</keyword>
<organism evidence="14 15">
    <name type="scientific">Kouleothrix aurantiaca</name>
    <dbReference type="NCBI Taxonomy" id="186479"/>
    <lineage>
        <taxon>Bacteria</taxon>
        <taxon>Bacillati</taxon>
        <taxon>Chloroflexota</taxon>
        <taxon>Chloroflexia</taxon>
        <taxon>Chloroflexales</taxon>
        <taxon>Roseiflexineae</taxon>
        <taxon>Roseiflexaceae</taxon>
        <taxon>Kouleothrix</taxon>
    </lineage>
</organism>
<dbReference type="PANTHER" id="PTHR30027:SF3">
    <property type="entry name" value="16S RRNA (URACIL(1498)-N(3))-METHYLTRANSFERASE"/>
    <property type="match status" value="1"/>
</dbReference>
<evidence type="ECO:0000313" key="14">
    <source>
        <dbReference type="EMBL" id="KPV52531.1"/>
    </source>
</evidence>
<dbReference type="GO" id="GO:0070042">
    <property type="term" value="F:rRNA (uridine-N3-)-methyltransferase activity"/>
    <property type="evidence" value="ECO:0007669"/>
    <property type="project" value="TreeGrafter"/>
</dbReference>
<dbReference type="Gene3D" id="3.40.1280.10">
    <property type="match status" value="1"/>
</dbReference>
<protein>
    <recommendedName>
        <fullName evidence="4">Ribosomal RNA small subunit methyltransferase E</fullName>
        <ecNumber evidence="3">2.1.1.193</ecNumber>
    </recommendedName>
    <alternativeName>
        <fullName evidence="11">16S rRNA m3U1498 methyltransferase</fullName>
    </alternativeName>
</protein>
<dbReference type="GO" id="GO:0005737">
    <property type="term" value="C:cytoplasm"/>
    <property type="evidence" value="ECO:0007669"/>
    <property type="project" value="UniProtKB-SubCell"/>
</dbReference>
<gene>
    <name evidence="14" type="ORF">SE17_14965</name>
</gene>
<name>A0A0P9DGP3_9CHLR</name>
<dbReference type="Proteomes" id="UP000050509">
    <property type="component" value="Unassembled WGS sequence"/>
</dbReference>
<dbReference type="CDD" id="cd18084">
    <property type="entry name" value="RsmE-like"/>
    <property type="match status" value="1"/>
</dbReference>
<evidence type="ECO:0000256" key="6">
    <source>
        <dbReference type="ARBA" id="ARBA00022552"/>
    </source>
</evidence>
<evidence type="ECO:0000256" key="1">
    <source>
        <dbReference type="ARBA" id="ARBA00004496"/>
    </source>
</evidence>
<evidence type="ECO:0000256" key="11">
    <source>
        <dbReference type="ARBA" id="ARBA00033196"/>
    </source>
</evidence>
<dbReference type="AlphaFoldDB" id="A0A0P9DGP3"/>
<dbReference type="InterPro" id="IPR046886">
    <property type="entry name" value="RsmE_MTase_dom"/>
</dbReference>
<dbReference type="GO" id="GO:0070475">
    <property type="term" value="P:rRNA base methylation"/>
    <property type="evidence" value="ECO:0007669"/>
    <property type="project" value="TreeGrafter"/>
</dbReference>
<evidence type="ECO:0000256" key="5">
    <source>
        <dbReference type="ARBA" id="ARBA00022490"/>
    </source>
</evidence>
<comment type="catalytic activity">
    <reaction evidence="12">
        <text>uridine(1498) in 16S rRNA + S-adenosyl-L-methionine = N(3)-methyluridine(1498) in 16S rRNA + S-adenosyl-L-homocysteine + H(+)</text>
        <dbReference type="Rhea" id="RHEA:42920"/>
        <dbReference type="Rhea" id="RHEA-COMP:10283"/>
        <dbReference type="Rhea" id="RHEA-COMP:10284"/>
        <dbReference type="ChEBI" id="CHEBI:15378"/>
        <dbReference type="ChEBI" id="CHEBI:57856"/>
        <dbReference type="ChEBI" id="CHEBI:59789"/>
        <dbReference type="ChEBI" id="CHEBI:65315"/>
        <dbReference type="ChEBI" id="CHEBI:74502"/>
        <dbReference type="EC" id="2.1.1.193"/>
    </reaction>
</comment>
<reference evidence="14 15" key="1">
    <citation type="submission" date="2015-09" db="EMBL/GenBank/DDBJ databases">
        <title>Draft genome sequence of Kouleothrix aurantiaca JCM 19913.</title>
        <authorList>
            <person name="Hemp J."/>
        </authorList>
    </citation>
    <scope>NUCLEOTIDE SEQUENCE [LARGE SCALE GENOMIC DNA]</scope>
    <source>
        <strain evidence="14 15">COM-B</strain>
    </source>
</reference>
<keyword evidence="7" id="KW-0489">Methyltransferase</keyword>
<dbReference type="EMBL" id="LJCR01000514">
    <property type="protein sequence ID" value="KPV52531.1"/>
    <property type="molecule type" value="Genomic_DNA"/>
</dbReference>
<dbReference type="Pfam" id="PF04452">
    <property type="entry name" value="Methyltrans_RNA"/>
    <property type="match status" value="1"/>
</dbReference>
<evidence type="ECO:0000256" key="10">
    <source>
        <dbReference type="ARBA" id="ARBA00025699"/>
    </source>
</evidence>
<dbReference type="PANTHER" id="PTHR30027">
    <property type="entry name" value="RIBOSOMAL RNA SMALL SUBUNIT METHYLTRANSFERASE E"/>
    <property type="match status" value="1"/>
</dbReference>
<keyword evidence="15" id="KW-1185">Reference proteome</keyword>
<comment type="similarity">
    <text evidence="2">Belongs to the RNA methyltransferase RsmE family.</text>
</comment>
<sequence length="211" mass="22785">TVLLSAIERGRVSGTVERKELAGGEPRTKITLYAALMRPERFEWVLQKGTELGVSAFVPLICERSTIADADALSEHKQERWRRIIREAAEQSRRGKLPRLAPAVLFPPACDQATKRGTALLLWEGAGAPSLRHVLHTTVGRAADGAPATPPAQPFSVALFSGPEGGFSQQEFEAASRYGMIPVTLGPRTLRAETAPLAATSAILYDMGDLE</sequence>
<dbReference type="InterPro" id="IPR006700">
    <property type="entry name" value="RsmE"/>
</dbReference>
<proteinExistence type="inferred from homology"/>
<evidence type="ECO:0000256" key="8">
    <source>
        <dbReference type="ARBA" id="ARBA00022679"/>
    </source>
</evidence>
<evidence type="ECO:0000256" key="12">
    <source>
        <dbReference type="ARBA" id="ARBA00047944"/>
    </source>
</evidence>
<evidence type="ECO:0000256" key="7">
    <source>
        <dbReference type="ARBA" id="ARBA00022603"/>
    </source>
</evidence>
<accession>A0A0P9DGP3</accession>
<evidence type="ECO:0000256" key="3">
    <source>
        <dbReference type="ARBA" id="ARBA00012328"/>
    </source>
</evidence>
<dbReference type="PATRIC" id="fig|186479.3.peg.8771"/>
<evidence type="ECO:0000259" key="13">
    <source>
        <dbReference type="Pfam" id="PF04452"/>
    </source>
</evidence>
<evidence type="ECO:0000313" key="15">
    <source>
        <dbReference type="Proteomes" id="UP000050509"/>
    </source>
</evidence>
<comment type="function">
    <text evidence="10">Specifically methylates the N3 position of the uracil ring of uridine 1498 (m3U1498) in 16S rRNA. Acts on the fully assembled 30S ribosomal subunit.</text>
</comment>
<dbReference type="SUPFAM" id="SSF75217">
    <property type="entry name" value="alpha/beta knot"/>
    <property type="match status" value="1"/>
</dbReference>
<evidence type="ECO:0000256" key="9">
    <source>
        <dbReference type="ARBA" id="ARBA00022691"/>
    </source>
</evidence>
<dbReference type="PIRSF" id="PIRSF015601">
    <property type="entry name" value="MTase_slr0722"/>
    <property type="match status" value="1"/>
</dbReference>
<evidence type="ECO:0000256" key="2">
    <source>
        <dbReference type="ARBA" id="ARBA00005528"/>
    </source>
</evidence>
<dbReference type="NCBIfam" id="TIGR00046">
    <property type="entry name" value="RsmE family RNA methyltransferase"/>
    <property type="match status" value="1"/>
</dbReference>
<comment type="subcellular location">
    <subcellularLocation>
        <location evidence="1">Cytoplasm</location>
    </subcellularLocation>
</comment>
<keyword evidence="6" id="KW-0698">rRNA processing</keyword>
<dbReference type="InterPro" id="IPR029028">
    <property type="entry name" value="Alpha/beta_knot_MTases"/>
</dbReference>
<feature type="non-terminal residue" evidence="14">
    <location>
        <position position="1"/>
    </location>
</feature>
<keyword evidence="8" id="KW-0808">Transferase</keyword>
<keyword evidence="9" id="KW-0949">S-adenosyl-L-methionine</keyword>
<feature type="domain" description="Ribosomal RNA small subunit methyltransferase E methyltransferase" evidence="13">
    <location>
        <begin position="27"/>
        <end position="203"/>
    </location>
</feature>
<comment type="caution">
    <text evidence="14">The sequence shown here is derived from an EMBL/GenBank/DDBJ whole genome shotgun (WGS) entry which is preliminary data.</text>
</comment>
<evidence type="ECO:0000256" key="4">
    <source>
        <dbReference type="ARBA" id="ARBA00013673"/>
    </source>
</evidence>
<dbReference type="EC" id="2.1.1.193" evidence="3"/>